<evidence type="ECO:0000256" key="1">
    <source>
        <dbReference type="SAM" id="MobiDB-lite"/>
    </source>
</evidence>
<reference evidence="2" key="1">
    <citation type="submission" date="2022-11" db="EMBL/GenBank/DDBJ databases">
        <title>Centuries of genome instability and evolution in soft-shell clam transmissible cancer (bioRxiv).</title>
        <authorList>
            <person name="Hart S.F.M."/>
            <person name="Yonemitsu M.A."/>
            <person name="Giersch R.M."/>
            <person name="Beal B.F."/>
            <person name="Arriagada G."/>
            <person name="Davis B.W."/>
            <person name="Ostrander E.A."/>
            <person name="Goff S.P."/>
            <person name="Metzger M.J."/>
        </authorList>
    </citation>
    <scope>NUCLEOTIDE SEQUENCE</scope>
    <source>
        <strain evidence="2">MELC-2E11</strain>
        <tissue evidence="2">Siphon/mantle</tissue>
    </source>
</reference>
<feature type="compositionally biased region" description="Basic and acidic residues" evidence="1">
    <location>
        <begin position="32"/>
        <end position="41"/>
    </location>
</feature>
<feature type="compositionally biased region" description="Basic residues" evidence="1">
    <location>
        <begin position="1"/>
        <end position="14"/>
    </location>
</feature>
<dbReference type="Proteomes" id="UP001164746">
    <property type="component" value="Chromosome 14"/>
</dbReference>
<protein>
    <submittedName>
        <fullName evidence="2">Uncharacterized protein</fullName>
    </submittedName>
</protein>
<accession>A0ABY7G1Q2</accession>
<gene>
    <name evidence="2" type="ORF">MAR_012757</name>
</gene>
<proteinExistence type="predicted"/>
<feature type="compositionally biased region" description="Basic and acidic residues" evidence="1">
    <location>
        <begin position="58"/>
        <end position="69"/>
    </location>
</feature>
<keyword evidence="3" id="KW-1185">Reference proteome</keyword>
<evidence type="ECO:0000313" key="2">
    <source>
        <dbReference type="EMBL" id="WAR27053.1"/>
    </source>
</evidence>
<evidence type="ECO:0000313" key="3">
    <source>
        <dbReference type="Proteomes" id="UP001164746"/>
    </source>
</evidence>
<organism evidence="2 3">
    <name type="scientific">Mya arenaria</name>
    <name type="common">Soft-shell clam</name>
    <dbReference type="NCBI Taxonomy" id="6604"/>
    <lineage>
        <taxon>Eukaryota</taxon>
        <taxon>Metazoa</taxon>
        <taxon>Spiralia</taxon>
        <taxon>Lophotrochozoa</taxon>
        <taxon>Mollusca</taxon>
        <taxon>Bivalvia</taxon>
        <taxon>Autobranchia</taxon>
        <taxon>Heteroconchia</taxon>
        <taxon>Euheterodonta</taxon>
        <taxon>Imparidentia</taxon>
        <taxon>Neoheterodontei</taxon>
        <taxon>Myida</taxon>
        <taxon>Myoidea</taxon>
        <taxon>Myidae</taxon>
        <taxon>Mya</taxon>
    </lineage>
</organism>
<sequence length="69" mass="7653">MPQSKSKRRRKKGKSGTTEGNMSGAVMGETKPLTDSHEAEGTHSTSGTFDDEYALSSFRDKKNSRDRQM</sequence>
<name>A0ABY7G1Q2_MYAAR</name>
<dbReference type="EMBL" id="CP111025">
    <property type="protein sequence ID" value="WAR27053.1"/>
    <property type="molecule type" value="Genomic_DNA"/>
</dbReference>
<feature type="region of interest" description="Disordered" evidence="1">
    <location>
        <begin position="1"/>
        <end position="69"/>
    </location>
</feature>